<reference evidence="1" key="1">
    <citation type="submission" date="2015-10" db="EMBL/GenBank/DDBJ databases">
        <authorList>
            <person name="Gilbert D.G."/>
        </authorList>
    </citation>
    <scope>NUCLEOTIDE SEQUENCE</scope>
</reference>
<sequence length="155" mass="16937">MALAFDRSSLFAIDKAAGQACPHLDECGACLIHHERAERGFAGCISFDCLGAGQRATQFFSGGSDWRKDPSLIEPMSRAFGQLLRAHEYLSLLDLAETLDISATERDVLEELRTSLEDAGIDGREIAAVQSRIDTFLKSLNGYVSKERPTLALSD</sequence>
<protein>
    <submittedName>
        <fullName evidence="1">Oxetanocin A resistance protein</fullName>
    </submittedName>
</protein>
<proteinExistence type="predicted"/>
<organism evidence="1">
    <name type="scientific">hydrothermal vent metagenome</name>
    <dbReference type="NCBI Taxonomy" id="652676"/>
    <lineage>
        <taxon>unclassified sequences</taxon>
        <taxon>metagenomes</taxon>
        <taxon>ecological metagenomes</taxon>
    </lineage>
</organism>
<name>A0A160THH4_9ZZZZ</name>
<dbReference type="AlphaFoldDB" id="A0A160THH4"/>
<gene>
    <name evidence="1" type="ORF">MGWOODY_Smn2994</name>
</gene>
<dbReference type="EMBL" id="CZQE01000003">
    <property type="protein sequence ID" value="CUS43077.1"/>
    <property type="molecule type" value="Genomic_DNA"/>
</dbReference>
<accession>A0A160THH4</accession>
<evidence type="ECO:0000313" key="1">
    <source>
        <dbReference type="EMBL" id="CUS43077.1"/>
    </source>
</evidence>